<evidence type="ECO:0000313" key="3">
    <source>
        <dbReference type="Proteomes" id="UP000664369"/>
    </source>
</evidence>
<evidence type="ECO:0008006" key="4">
    <source>
        <dbReference type="Google" id="ProtNLM"/>
    </source>
</evidence>
<reference evidence="2 3" key="1">
    <citation type="submission" date="2021-03" db="EMBL/GenBank/DDBJ databases">
        <authorList>
            <person name="Kim M.K."/>
        </authorList>
    </citation>
    <scope>NUCLEOTIDE SEQUENCE [LARGE SCALE GENOMIC DNA]</scope>
    <source>
        <strain evidence="2 3">BT442</strain>
    </source>
</reference>
<comment type="caution">
    <text evidence="2">The sequence shown here is derived from an EMBL/GenBank/DDBJ whole genome shotgun (WGS) entry which is preliminary data.</text>
</comment>
<keyword evidence="1" id="KW-0732">Signal</keyword>
<evidence type="ECO:0000256" key="1">
    <source>
        <dbReference type="SAM" id="SignalP"/>
    </source>
</evidence>
<feature type="signal peptide" evidence="1">
    <location>
        <begin position="1"/>
        <end position="26"/>
    </location>
</feature>
<name>A0ABS3Q9I1_9BACT</name>
<organism evidence="2 3">
    <name type="scientific">Hymenobacter negativus</name>
    <dbReference type="NCBI Taxonomy" id="2795026"/>
    <lineage>
        <taxon>Bacteria</taxon>
        <taxon>Pseudomonadati</taxon>
        <taxon>Bacteroidota</taxon>
        <taxon>Cytophagia</taxon>
        <taxon>Cytophagales</taxon>
        <taxon>Hymenobacteraceae</taxon>
        <taxon>Hymenobacter</taxon>
    </lineage>
</organism>
<accession>A0ABS3Q9I1</accession>
<keyword evidence="3" id="KW-1185">Reference proteome</keyword>
<feature type="chain" id="PRO_5046031526" description="DUF4136 domain-containing protein" evidence="1">
    <location>
        <begin position="27"/>
        <end position="222"/>
    </location>
</feature>
<protein>
    <recommendedName>
        <fullName evidence="4">DUF4136 domain-containing protein</fullName>
    </recommendedName>
</protein>
<gene>
    <name evidence="2" type="ORF">J4E00_02505</name>
</gene>
<dbReference type="Proteomes" id="UP000664369">
    <property type="component" value="Unassembled WGS sequence"/>
</dbReference>
<sequence length="222" mass="25158">MLSCFKRIRVLTYSVLCCAYPLVGHAQHVDDHLEPSRGGLFEDRRYQPFHTAIQQVLFAGLSDKPLARIVVVPAFAPEYLVSVEQNAGTYTVISRVCQQQVRAALREHPARRVTAQTRMATLPEPLATAVVAVIRQALSQTQYPAPAPRYQLDGTTYYFMAFQRWAGWWNGQTWSPDSDTRMRALVELVAHLKELTADPSNQQRQVDLNQEATQLMARLMSK</sequence>
<evidence type="ECO:0000313" key="2">
    <source>
        <dbReference type="EMBL" id="MBO2007903.1"/>
    </source>
</evidence>
<dbReference type="RefSeq" id="WP_208173428.1">
    <property type="nucleotide sequence ID" value="NZ_JAGETZ010000001.1"/>
</dbReference>
<proteinExistence type="predicted"/>
<dbReference type="EMBL" id="JAGETZ010000001">
    <property type="protein sequence ID" value="MBO2007903.1"/>
    <property type="molecule type" value="Genomic_DNA"/>
</dbReference>